<sequence length="87" mass="9962">MHIEAELDPVHAQRFLELQQRFNKSPAEIIADLIDTNWRQNIETKLNDETSLIYQAFDTAGLIGCISTGEQLSTSYKEKMDFSNKIS</sequence>
<protein>
    <submittedName>
        <fullName evidence="1">Uncharacterized protein</fullName>
    </submittedName>
</protein>
<dbReference type="AlphaFoldDB" id="A0A975MQ96"/>
<dbReference type="EMBL" id="CP073754">
    <property type="protein sequence ID" value="QWF71789.1"/>
    <property type="molecule type" value="Genomic_DNA"/>
</dbReference>
<gene>
    <name evidence="1" type="ORF">KEF85_04765</name>
</gene>
<organism evidence="1 2">
    <name type="scientific">Methylomonas paludis</name>
    <dbReference type="NCBI Taxonomy" id="1173101"/>
    <lineage>
        <taxon>Bacteria</taxon>
        <taxon>Pseudomonadati</taxon>
        <taxon>Pseudomonadota</taxon>
        <taxon>Gammaproteobacteria</taxon>
        <taxon>Methylococcales</taxon>
        <taxon>Methylococcaceae</taxon>
        <taxon>Methylomonas</taxon>
    </lineage>
</organism>
<keyword evidence="2" id="KW-1185">Reference proteome</keyword>
<proteinExistence type="predicted"/>
<evidence type="ECO:0000313" key="2">
    <source>
        <dbReference type="Proteomes" id="UP000676649"/>
    </source>
</evidence>
<dbReference type="Proteomes" id="UP000676649">
    <property type="component" value="Chromosome"/>
</dbReference>
<reference evidence="1" key="1">
    <citation type="submission" date="2021-04" db="EMBL/GenBank/DDBJ databases">
        <title>Draft genome sequence data of methanotrophic Methylovulum sp. strain S1L and Methylomonas sp. strain S2AM isolated from boreal lake water columns.</title>
        <authorList>
            <person name="Rissanen A.J."/>
            <person name="Mangayil R."/>
            <person name="Svenning M.M."/>
            <person name="Khanongnuch R."/>
        </authorList>
    </citation>
    <scope>NUCLEOTIDE SEQUENCE</scope>
    <source>
        <strain evidence="1">S2AM</strain>
    </source>
</reference>
<dbReference type="RefSeq" id="WP_215583569.1">
    <property type="nucleotide sequence ID" value="NZ_CP073754.1"/>
</dbReference>
<dbReference type="KEGG" id="mpad:KEF85_04765"/>
<evidence type="ECO:0000313" key="1">
    <source>
        <dbReference type="EMBL" id="QWF71789.1"/>
    </source>
</evidence>
<accession>A0A975MQ96</accession>
<name>A0A975MQ96_9GAMM</name>